<keyword evidence="8 14" id="KW-1133">Transmembrane helix</keyword>
<dbReference type="SUPFAM" id="SSF47384">
    <property type="entry name" value="Homodimeric domain of signal transducing histidine kinase"/>
    <property type="match status" value="1"/>
</dbReference>
<keyword evidence="4" id="KW-0597">Phosphoprotein</keyword>
<keyword evidence="7 17" id="KW-0418">Kinase</keyword>
<dbReference type="Gene3D" id="3.30.565.10">
    <property type="entry name" value="Histidine kinase-like ATPase, C-terminal domain"/>
    <property type="match status" value="1"/>
</dbReference>
<evidence type="ECO:0000313" key="17">
    <source>
        <dbReference type="EMBL" id="MBP1042938.1"/>
    </source>
</evidence>
<dbReference type="RefSeq" id="WP_209530665.1">
    <property type="nucleotide sequence ID" value="NZ_JAEEGA010000013.1"/>
</dbReference>
<dbReference type="PRINTS" id="PR00344">
    <property type="entry name" value="BCTRLSENSOR"/>
</dbReference>
<gene>
    <name evidence="17" type="ORF">I6N95_18140</name>
</gene>
<proteinExistence type="predicted"/>
<keyword evidence="11 14" id="KW-0472">Membrane</keyword>
<dbReference type="InterPro" id="IPR003661">
    <property type="entry name" value="HisK_dim/P_dom"/>
</dbReference>
<keyword evidence="6 14" id="KW-0812">Transmembrane</keyword>
<dbReference type="Proteomes" id="UP000674938">
    <property type="component" value="Unassembled WGS sequence"/>
</dbReference>
<feature type="domain" description="Histidine kinase" evidence="15">
    <location>
        <begin position="141"/>
        <end position="355"/>
    </location>
</feature>
<accession>A0A940PHC1</accession>
<dbReference type="Pfam" id="PF02518">
    <property type="entry name" value="HATPase_c"/>
    <property type="match status" value="1"/>
</dbReference>
<feature type="domain" description="HAMP" evidence="16">
    <location>
        <begin position="77"/>
        <end position="133"/>
    </location>
</feature>
<dbReference type="InterPro" id="IPR004358">
    <property type="entry name" value="Sig_transdc_His_kin-like_C"/>
</dbReference>
<dbReference type="InterPro" id="IPR005467">
    <property type="entry name" value="His_kinase_dom"/>
</dbReference>
<evidence type="ECO:0000256" key="8">
    <source>
        <dbReference type="ARBA" id="ARBA00022989"/>
    </source>
</evidence>
<dbReference type="EMBL" id="JAEEGA010000013">
    <property type="protein sequence ID" value="MBP1042938.1"/>
    <property type="molecule type" value="Genomic_DNA"/>
</dbReference>
<evidence type="ECO:0000256" key="10">
    <source>
        <dbReference type="ARBA" id="ARBA00023026"/>
    </source>
</evidence>
<dbReference type="Pfam" id="PF00512">
    <property type="entry name" value="HisKA"/>
    <property type="match status" value="1"/>
</dbReference>
<comment type="function">
    <text evidence="12">Member of the two-component regulatory system HssS/HssR involved in intracellular heme homeostasis and tempering of staphylococcal virulence. HssS functions as a heme sensor histidine kinase which is autophosphorylated at a histidine residue and transfers its phosphate group to an aspartate residue of HssR. HssR/HssS activates the expression of hrtAB, an efflux pump, in response to extracellular heme, hemin, hemoglobin or blood.</text>
</comment>
<evidence type="ECO:0000256" key="9">
    <source>
        <dbReference type="ARBA" id="ARBA00023012"/>
    </source>
</evidence>
<comment type="subcellular location">
    <subcellularLocation>
        <location evidence="2">Membrane</location>
        <topology evidence="2">Multi-pass membrane protein</topology>
    </subcellularLocation>
</comment>
<feature type="transmembrane region" description="Helical" evidence="14">
    <location>
        <begin position="52"/>
        <end position="71"/>
    </location>
</feature>
<keyword evidence="18" id="KW-1185">Reference proteome</keyword>
<evidence type="ECO:0000259" key="15">
    <source>
        <dbReference type="PROSITE" id="PS50109"/>
    </source>
</evidence>
<dbReference type="AlphaFoldDB" id="A0A940PHC1"/>
<dbReference type="PANTHER" id="PTHR45528">
    <property type="entry name" value="SENSOR HISTIDINE KINASE CPXA"/>
    <property type="match status" value="1"/>
</dbReference>
<dbReference type="InterPro" id="IPR003660">
    <property type="entry name" value="HAMP_dom"/>
</dbReference>
<organism evidence="17 18">
    <name type="scientific">Vagococcus allomyrinae</name>
    <dbReference type="NCBI Taxonomy" id="2794353"/>
    <lineage>
        <taxon>Bacteria</taxon>
        <taxon>Bacillati</taxon>
        <taxon>Bacillota</taxon>
        <taxon>Bacilli</taxon>
        <taxon>Lactobacillales</taxon>
        <taxon>Enterococcaceae</taxon>
        <taxon>Vagococcus</taxon>
    </lineage>
</organism>
<evidence type="ECO:0000256" key="7">
    <source>
        <dbReference type="ARBA" id="ARBA00022777"/>
    </source>
</evidence>
<dbReference type="PROSITE" id="PS50885">
    <property type="entry name" value="HAMP"/>
    <property type="match status" value="1"/>
</dbReference>
<dbReference type="InterPro" id="IPR036890">
    <property type="entry name" value="HATPase_C_sf"/>
</dbReference>
<dbReference type="FunFam" id="1.10.287.130:FF:000001">
    <property type="entry name" value="Two-component sensor histidine kinase"/>
    <property type="match status" value="1"/>
</dbReference>
<dbReference type="SUPFAM" id="SSF55874">
    <property type="entry name" value="ATPase domain of HSP90 chaperone/DNA topoisomerase II/histidine kinase"/>
    <property type="match status" value="1"/>
</dbReference>
<name>A0A940PHC1_9ENTE</name>
<keyword evidence="5" id="KW-0808">Transferase</keyword>
<evidence type="ECO:0000256" key="2">
    <source>
        <dbReference type="ARBA" id="ARBA00004141"/>
    </source>
</evidence>
<dbReference type="GO" id="GO:0005886">
    <property type="term" value="C:plasma membrane"/>
    <property type="evidence" value="ECO:0007669"/>
    <property type="project" value="TreeGrafter"/>
</dbReference>
<evidence type="ECO:0000256" key="14">
    <source>
        <dbReference type="SAM" id="Phobius"/>
    </source>
</evidence>
<dbReference type="InterPro" id="IPR050398">
    <property type="entry name" value="HssS/ArlS-like"/>
</dbReference>
<comment type="caution">
    <text evidence="17">The sequence shown here is derived from an EMBL/GenBank/DDBJ whole genome shotgun (WGS) entry which is preliminary data.</text>
</comment>
<dbReference type="CDD" id="cd06225">
    <property type="entry name" value="HAMP"/>
    <property type="match status" value="1"/>
</dbReference>
<dbReference type="InterPro" id="IPR003594">
    <property type="entry name" value="HATPase_dom"/>
</dbReference>
<dbReference type="Gene3D" id="1.10.287.130">
    <property type="match status" value="1"/>
</dbReference>
<dbReference type="GO" id="GO:0000155">
    <property type="term" value="F:phosphorelay sensor kinase activity"/>
    <property type="evidence" value="ECO:0007669"/>
    <property type="project" value="InterPro"/>
</dbReference>
<dbReference type="FunFam" id="3.30.565.10:FF:000006">
    <property type="entry name" value="Sensor histidine kinase WalK"/>
    <property type="match status" value="1"/>
</dbReference>
<reference evidence="17" key="1">
    <citation type="submission" date="2020-12" db="EMBL/GenBank/DDBJ databases">
        <title>Vagococcus allomyrinae sp. nov. and Enterococcus lavae sp. nov., isolated from the larvae of Allomyrina dichotoma.</title>
        <authorList>
            <person name="Lee S.D."/>
        </authorList>
    </citation>
    <scope>NUCLEOTIDE SEQUENCE</scope>
    <source>
        <strain evidence="17">BWB3-3</strain>
    </source>
</reference>
<sequence length="359" mass="40153">MNETKQTDPRVKSNGGPFLNVIVIFSGLAALTTGQMFILQKYLDYDHLPSPYVIAIVVYWLFVAILLTIFIQGRFKQKYQRPMEELAAGTRKVAEGDFSVYIPPRHLPAKWDAIDVIFADFNVMVEELGSIETLKTDFFSNVSHEIKTPLSVIQNYAEALKLDTTSPEQKESYLETIIDSSARLANLITNLLKLNKLEKQTLQPVPDPYDLCRQLTDCALNYEEWWSTKEIEFIAEIDDYATIEADASLLELVWNNLLSNAIKFSEPGGTVTMTQTSTANQVIVSITDSGCGMSDDTLKHMFDKFYQGDSSHATEGNGLGLALVLRILQLMGGTIAATSKLHQGTTMTVRLPLQHNINK</sequence>
<evidence type="ECO:0000259" key="16">
    <source>
        <dbReference type="PROSITE" id="PS50885"/>
    </source>
</evidence>
<dbReference type="PANTHER" id="PTHR45528:SF11">
    <property type="entry name" value="HISTIDINE KINASE"/>
    <property type="match status" value="1"/>
</dbReference>
<evidence type="ECO:0000256" key="11">
    <source>
        <dbReference type="ARBA" id="ARBA00023136"/>
    </source>
</evidence>
<evidence type="ECO:0000256" key="13">
    <source>
        <dbReference type="ARBA" id="ARBA00040841"/>
    </source>
</evidence>
<evidence type="ECO:0000256" key="3">
    <source>
        <dbReference type="ARBA" id="ARBA00012438"/>
    </source>
</evidence>
<protein>
    <recommendedName>
        <fullName evidence="13">Heme sensor protein HssS</fullName>
        <ecNumber evidence="3">2.7.13.3</ecNumber>
    </recommendedName>
</protein>
<evidence type="ECO:0000256" key="1">
    <source>
        <dbReference type="ARBA" id="ARBA00000085"/>
    </source>
</evidence>
<dbReference type="PROSITE" id="PS50109">
    <property type="entry name" value="HIS_KIN"/>
    <property type="match status" value="1"/>
</dbReference>
<evidence type="ECO:0000256" key="5">
    <source>
        <dbReference type="ARBA" id="ARBA00022679"/>
    </source>
</evidence>
<dbReference type="SMART" id="SM00388">
    <property type="entry name" value="HisKA"/>
    <property type="match status" value="1"/>
</dbReference>
<dbReference type="InterPro" id="IPR036097">
    <property type="entry name" value="HisK_dim/P_sf"/>
</dbReference>
<dbReference type="SMART" id="SM00304">
    <property type="entry name" value="HAMP"/>
    <property type="match status" value="1"/>
</dbReference>
<evidence type="ECO:0000313" key="18">
    <source>
        <dbReference type="Proteomes" id="UP000674938"/>
    </source>
</evidence>
<keyword evidence="9" id="KW-0902">Two-component regulatory system</keyword>
<evidence type="ECO:0000256" key="4">
    <source>
        <dbReference type="ARBA" id="ARBA00022553"/>
    </source>
</evidence>
<dbReference type="Gene3D" id="6.10.340.10">
    <property type="match status" value="1"/>
</dbReference>
<keyword evidence="10" id="KW-0843">Virulence</keyword>
<evidence type="ECO:0000256" key="6">
    <source>
        <dbReference type="ARBA" id="ARBA00022692"/>
    </source>
</evidence>
<dbReference type="EC" id="2.7.13.3" evidence="3"/>
<dbReference type="SMART" id="SM00387">
    <property type="entry name" value="HATPase_c"/>
    <property type="match status" value="1"/>
</dbReference>
<feature type="transmembrane region" description="Helical" evidence="14">
    <location>
        <begin position="21"/>
        <end position="40"/>
    </location>
</feature>
<comment type="catalytic activity">
    <reaction evidence="1">
        <text>ATP + protein L-histidine = ADP + protein N-phospho-L-histidine.</text>
        <dbReference type="EC" id="2.7.13.3"/>
    </reaction>
</comment>
<evidence type="ECO:0000256" key="12">
    <source>
        <dbReference type="ARBA" id="ARBA00037219"/>
    </source>
</evidence>
<dbReference type="CDD" id="cd00082">
    <property type="entry name" value="HisKA"/>
    <property type="match status" value="1"/>
</dbReference>